<dbReference type="EMBL" id="MUBC01000048">
    <property type="protein sequence ID" value="ONM42770.1"/>
    <property type="molecule type" value="Genomic_DNA"/>
</dbReference>
<evidence type="ECO:0000259" key="6">
    <source>
        <dbReference type="PROSITE" id="PS51898"/>
    </source>
</evidence>
<evidence type="ECO:0000313" key="8">
    <source>
        <dbReference type="Proteomes" id="UP000242847"/>
    </source>
</evidence>
<dbReference type="SUPFAM" id="SSF47413">
    <property type="entry name" value="lambda repressor-like DNA-binding domains"/>
    <property type="match status" value="1"/>
</dbReference>
<keyword evidence="3" id="KW-0238">DNA-binding</keyword>
<dbReference type="Pfam" id="PF00589">
    <property type="entry name" value="Phage_integrase"/>
    <property type="match status" value="1"/>
</dbReference>
<dbReference type="InterPro" id="IPR013762">
    <property type="entry name" value="Integrase-like_cat_sf"/>
</dbReference>
<accession>A0A1S8DE03</accession>
<keyword evidence="4" id="KW-0233">DNA recombination</keyword>
<dbReference type="InterPro" id="IPR050808">
    <property type="entry name" value="Phage_Integrase"/>
</dbReference>
<dbReference type="InterPro" id="IPR039554">
    <property type="entry name" value="HigA2-like_HTH"/>
</dbReference>
<dbReference type="InterPro" id="IPR038488">
    <property type="entry name" value="Integrase_DNA-bd_sf"/>
</dbReference>
<protein>
    <recommendedName>
        <fullName evidence="9">Tyrosine-type recombinase/integrase</fullName>
    </recommendedName>
</protein>
<dbReference type="InterPro" id="IPR025166">
    <property type="entry name" value="Integrase_DNA_bind_dom"/>
</dbReference>
<proteinExistence type="inferred from homology"/>
<dbReference type="Gene3D" id="1.10.150.130">
    <property type="match status" value="1"/>
</dbReference>
<dbReference type="GO" id="GO:0015074">
    <property type="term" value="P:DNA integration"/>
    <property type="evidence" value="ECO:0007669"/>
    <property type="project" value="UniProtKB-KW"/>
</dbReference>
<keyword evidence="2" id="KW-0229">DNA integration</keyword>
<evidence type="ECO:0000256" key="3">
    <source>
        <dbReference type="ARBA" id="ARBA00023125"/>
    </source>
</evidence>
<dbReference type="InterPro" id="IPR002104">
    <property type="entry name" value="Integrase_catalytic"/>
</dbReference>
<dbReference type="Pfam" id="PF13356">
    <property type="entry name" value="Arm-DNA-bind_3"/>
    <property type="match status" value="1"/>
</dbReference>
<reference evidence="7 8" key="1">
    <citation type="submission" date="2017-01" db="EMBL/GenBank/DDBJ databases">
        <title>Draft genome sequence of Pseudomonas pachastrellae type strain CCUG 46540T from a deep sea.</title>
        <authorList>
            <person name="Gomila M."/>
            <person name="Mulet M."/>
            <person name="Lalucat J."/>
            <person name="Garcia-Valdes E."/>
        </authorList>
    </citation>
    <scope>NUCLEOTIDE SEQUENCE [LARGE SCALE GENOMIC DNA]</scope>
    <source>
        <strain evidence="7 8">CCUG 46540</strain>
    </source>
</reference>
<dbReference type="SUPFAM" id="SSF56349">
    <property type="entry name" value="DNA breaking-rejoining enzymes"/>
    <property type="match status" value="1"/>
</dbReference>
<comment type="caution">
    <text evidence="7">The sequence shown here is derived from an EMBL/GenBank/DDBJ whole genome shotgun (WGS) entry which is preliminary data.</text>
</comment>
<dbReference type="STRING" id="254161.SAMN05216256_11718"/>
<feature type="domain" description="Tyr recombinase" evidence="6">
    <location>
        <begin position="218"/>
        <end position="412"/>
    </location>
</feature>
<dbReference type="CDD" id="cd00801">
    <property type="entry name" value="INT_P4_C"/>
    <property type="match status" value="1"/>
</dbReference>
<name>A0A1S8DE03_9GAMM</name>
<dbReference type="PROSITE" id="PS51898">
    <property type="entry name" value="TYR_RECOMBINASE"/>
    <property type="match status" value="1"/>
</dbReference>
<dbReference type="SMART" id="SM00530">
    <property type="entry name" value="HTH_XRE"/>
    <property type="match status" value="1"/>
</dbReference>
<comment type="similarity">
    <text evidence="1">Belongs to the 'phage' integrase family.</text>
</comment>
<dbReference type="PANTHER" id="PTHR30629:SF2">
    <property type="entry name" value="PROPHAGE INTEGRASE INTS-RELATED"/>
    <property type="match status" value="1"/>
</dbReference>
<dbReference type="Gene3D" id="1.10.443.10">
    <property type="entry name" value="Intergrase catalytic core"/>
    <property type="match status" value="1"/>
</dbReference>
<dbReference type="Pfam" id="PF13744">
    <property type="entry name" value="HTH_37"/>
    <property type="match status" value="1"/>
</dbReference>
<dbReference type="InterPro" id="IPR010982">
    <property type="entry name" value="Lambda_DNA-bd_dom_sf"/>
</dbReference>
<dbReference type="GO" id="GO:0003677">
    <property type="term" value="F:DNA binding"/>
    <property type="evidence" value="ECO:0007669"/>
    <property type="project" value="UniProtKB-KW"/>
</dbReference>
<dbReference type="InterPro" id="IPR011010">
    <property type="entry name" value="DNA_brk_join_enz"/>
</dbReference>
<evidence type="ECO:0000256" key="4">
    <source>
        <dbReference type="ARBA" id="ARBA00023172"/>
    </source>
</evidence>
<dbReference type="RefSeq" id="WP_083728772.1">
    <property type="nucleotide sequence ID" value="NZ_FOUD01000017.1"/>
</dbReference>
<dbReference type="Gene3D" id="1.10.260.40">
    <property type="entry name" value="lambda repressor-like DNA-binding domains"/>
    <property type="match status" value="1"/>
</dbReference>
<organism evidence="7 8">
    <name type="scientific">Halopseudomonas pachastrellae</name>
    <dbReference type="NCBI Taxonomy" id="254161"/>
    <lineage>
        <taxon>Bacteria</taxon>
        <taxon>Pseudomonadati</taxon>
        <taxon>Pseudomonadota</taxon>
        <taxon>Gammaproteobacteria</taxon>
        <taxon>Pseudomonadales</taxon>
        <taxon>Pseudomonadaceae</taxon>
        <taxon>Halopseudomonas</taxon>
    </lineage>
</organism>
<dbReference type="Proteomes" id="UP000242847">
    <property type="component" value="Unassembled WGS sequence"/>
</dbReference>
<dbReference type="GO" id="GO:0006310">
    <property type="term" value="P:DNA recombination"/>
    <property type="evidence" value="ECO:0007669"/>
    <property type="project" value="UniProtKB-KW"/>
</dbReference>
<dbReference type="PANTHER" id="PTHR30629">
    <property type="entry name" value="PROPHAGE INTEGRASE"/>
    <property type="match status" value="1"/>
</dbReference>
<evidence type="ECO:0000259" key="5">
    <source>
        <dbReference type="PROSITE" id="PS50943"/>
    </source>
</evidence>
<feature type="domain" description="HTH cro/C1-type" evidence="5">
    <location>
        <begin position="463"/>
        <end position="522"/>
    </location>
</feature>
<dbReference type="PROSITE" id="PS50943">
    <property type="entry name" value="HTH_CROC1"/>
    <property type="match status" value="1"/>
</dbReference>
<dbReference type="Gene3D" id="3.30.160.390">
    <property type="entry name" value="Integrase, DNA-binding domain"/>
    <property type="match status" value="1"/>
</dbReference>
<evidence type="ECO:0000313" key="7">
    <source>
        <dbReference type="EMBL" id="ONM42770.1"/>
    </source>
</evidence>
<dbReference type="AlphaFoldDB" id="A0A1S8DE03"/>
<gene>
    <name evidence="7" type="ORF">BXT89_16315</name>
</gene>
<evidence type="ECO:0000256" key="2">
    <source>
        <dbReference type="ARBA" id="ARBA00022908"/>
    </source>
</evidence>
<sequence>MAKALNNQDLIRKLKPNPLKPFYRRAVHSHVGSGLYVKVTAAAGRKYVARYIIKGKPVDVTIGNAMSMTLQEAKDKHLEGYNLAADGLDPRLSWQARIKSNEQATTMQSLFDEWLQFYGATPSQRSKRIPAPKTVREHQARWNRYCKAELGPLLVRDVNRQILVPFLRKLATTVPVEARHQLNVLRAMLSYAEDCQLIDDNALRGVTSGKIGGSAGAIGKRFLTVPEIVRVWQTLETQEEAGLLGKHLSTAIKILILTGARRDEVAGMRWQELDLQSGTWEINSERTKNRRPHTVYLAPETIQLLQNLEMFEGNDFVFSGQGRGTAIHPDSINTAIARLLGSSTSRTTHPAPLQDFEPFSPHDLRRSASTGWSQRCGATRDVIESMLNHSKPRLEETYNKNRHQEEQKLIWHEWAYVVTTALLGSNSESPESIAPRAAELAGQKMTPYSAAHSIVMATLVNALSAWLKEQNISKAEAARVLGISAQRLGQIEKGLSKSFTFESLSNMLARVGKEVIVSIRDI</sequence>
<evidence type="ECO:0000256" key="1">
    <source>
        <dbReference type="ARBA" id="ARBA00008857"/>
    </source>
</evidence>
<dbReference type="InterPro" id="IPR010998">
    <property type="entry name" value="Integrase_recombinase_N"/>
</dbReference>
<keyword evidence="8" id="KW-1185">Reference proteome</keyword>
<dbReference type="InterPro" id="IPR001387">
    <property type="entry name" value="Cro/C1-type_HTH"/>
</dbReference>
<evidence type="ECO:0008006" key="9">
    <source>
        <dbReference type="Google" id="ProtNLM"/>
    </source>
</evidence>
<dbReference type="OrthoDB" id="9795573at2"/>
<dbReference type="CDD" id="cd00093">
    <property type="entry name" value="HTH_XRE"/>
    <property type="match status" value="1"/>
</dbReference>